<feature type="transmembrane region" description="Helical" evidence="5">
    <location>
        <begin position="134"/>
        <end position="152"/>
    </location>
</feature>
<evidence type="ECO:0008006" key="8">
    <source>
        <dbReference type="Google" id="ProtNLM"/>
    </source>
</evidence>
<dbReference type="Gene3D" id="1.20.1280.290">
    <property type="match status" value="1"/>
</dbReference>
<evidence type="ECO:0000313" key="7">
    <source>
        <dbReference type="Proteomes" id="UP001642406"/>
    </source>
</evidence>
<comment type="subcellular location">
    <subcellularLocation>
        <location evidence="1">Membrane</location>
        <topology evidence="1">Multi-pass membrane protein</topology>
    </subcellularLocation>
</comment>
<feature type="transmembrane region" description="Helical" evidence="5">
    <location>
        <begin position="37"/>
        <end position="57"/>
    </location>
</feature>
<keyword evidence="3 5" id="KW-1133">Transmembrane helix</keyword>
<evidence type="ECO:0000256" key="5">
    <source>
        <dbReference type="SAM" id="Phobius"/>
    </source>
</evidence>
<dbReference type="Proteomes" id="UP001642406">
    <property type="component" value="Unassembled WGS sequence"/>
</dbReference>
<proteinExistence type="predicted"/>
<dbReference type="InterPro" id="IPR052241">
    <property type="entry name" value="SLC66/Scramblase_ANY1"/>
</dbReference>
<dbReference type="PANTHER" id="PTHR14856">
    <property type="entry name" value="PQ-LOOP REPEAT-CONTAINING PROTEIN 1-LIKE PROTEIN"/>
    <property type="match status" value="1"/>
</dbReference>
<protein>
    <recommendedName>
        <fullName evidence="8">PQ loop repeat protein</fullName>
    </recommendedName>
</protein>
<accession>A0ABP0B4L5</accession>
<feature type="transmembrane region" description="Helical" evidence="5">
    <location>
        <begin position="6"/>
        <end position="25"/>
    </location>
</feature>
<name>A0ABP0B4L5_9PEZI</name>
<dbReference type="PANTHER" id="PTHR14856:SF9">
    <property type="entry name" value="PQ-LOOP REPEAT-CONTAINING PROTEIN 1"/>
    <property type="match status" value="1"/>
</dbReference>
<sequence length="283" mass="30823">MAFLTTLAGYAAPLFLVMSPIFSYGDQAISMNRKRSSAGFSLDIPLIMLVASFLRIFYYPGAHFDKALLVQSILMVIVQLILLKIALDNRPPPSAKGGEAAMPFASQSQSGGGAFATRPYNFWQWRSPKPYWQFLLYLFVTLLALEVLLGPFPAIYSAYSVLIGYIGLSVEATLPLPQIRANMRARSCRGFRVSVLVSWLAGDAMKMFWFFTSTTEIPWAFKLCGLFQAACDSILGIQYFVYGDGTLPSAVGGGGADGGGPGMMLKEKEAAFRSAASSILPVR</sequence>
<evidence type="ECO:0000313" key="6">
    <source>
        <dbReference type="EMBL" id="CAK7214259.1"/>
    </source>
</evidence>
<dbReference type="Pfam" id="PF04193">
    <property type="entry name" value="PQ-loop"/>
    <property type="match status" value="1"/>
</dbReference>
<gene>
    <name evidence="6" type="ORF">SBRCBS47491_002087</name>
</gene>
<keyword evidence="2 5" id="KW-0812">Transmembrane</keyword>
<keyword evidence="4 5" id="KW-0472">Membrane</keyword>
<keyword evidence="7" id="KW-1185">Reference proteome</keyword>
<organism evidence="6 7">
    <name type="scientific">Sporothrix bragantina</name>
    <dbReference type="NCBI Taxonomy" id="671064"/>
    <lineage>
        <taxon>Eukaryota</taxon>
        <taxon>Fungi</taxon>
        <taxon>Dikarya</taxon>
        <taxon>Ascomycota</taxon>
        <taxon>Pezizomycotina</taxon>
        <taxon>Sordariomycetes</taxon>
        <taxon>Sordariomycetidae</taxon>
        <taxon>Ophiostomatales</taxon>
        <taxon>Ophiostomataceae</taxon>
        <taxon>Sporothrix</taxon>
    </lineage>
</organism>
<dbReference type="EMBL" id="CAWUHC010000011">
    <property type="protein sequence ID" value="CAK7214259.1"/>
    <property type="molecule type" value="Genomic_DNA"/>
</dbReference>
<feature type="transmembrane region" description="Helical" evidence="5">
    <location>
        <begin position="69"/>
        <end position="87"/>
    </location>
</feature>
<evidence type="ECO:0000256" key="4">
    <source>
        <dbReference type="ARBA" id="ARBA00023136"/>
    </source>
</evidence>
<reference evidence="6 7" key="1">
    <citation type="submission" date="2024-01" db="EMBL/GenBank/DDBJ databases">
        <authorList>
            <person name="Allen C."/>
            <person name="Tagirdzhanova G."/>
        </authorList>
    </citation>
    <scope>NUCLEOTIDE SEQUENCE [LARGE SCALE GENOMIC DNA]</scope>
</reference>
<evidence type="ECO:0000256" key="1">
    <source>
        <dbReference type="ARBA" id="ARBA00004141"/>
    </source>
</evidence>
<evidence type="ECO:0000256" key="3">
    <source>
        <dbReference type="ARBA" id="ARBA00022989"/>
    </source>
</evidence>
<dbReference type="InterPro" id="IPR006603">
    <property type="entry name" value="PQ-loop_rpt"/>
</dbReference>
<comment type="caution">
    <text evidence="6">The sequence shown here is derived from an EMBL/GenBank/DDBJ whole genome shotgun (WGS) entry which is preliminary data.</text>
</comment>
<evidence type="ECO:0000256" key="2">
    <source>
        <dbReference type="ARBA" id="ARBA00022692"/>
    </source>
</evidence>